<dbReference type="InterPro" id="IPR036264">
    <property type="entry name" value="Bact_exopeptidase_dim_dom"/>
</dbReference>
<dbReference type="RefSeq" id="WP_260217359.1">
    <property type="nucleotide sequence ID" value="NZ_JAJAGO010000003.1"/>
</dbReference>
<dbReference type="NCBIfam" id="TIGR01891">
    <property type="entry name" value="amidohydrolases"/>
    <property type="match status" value="1"/>
</dbReference>
<dbReference type="InterPro" id="IPR017439">
    <property type="entry name" value="Amidohydrolase"/>
</dbReference>
<dbReference type="Gene3D" id="3.30.70.360">
    <property type="match status" value="1"/>
</dbReference>
<accession>A0ABT2JQZ9</accession>
<comment type="caution">
    <text evidence="2">The sequence shown here is derived from an EMBL/GenBank/DDBJ whole genome shotgun (WGS) entry which is preliminary data.</text>
</comment>
<dbReference type="Pfam" id="PF07687">
    <property type="entry name" value="M20_dimer"/>
    <property type="match status" value="1"/>
</dbReference>
<gene>
    <name evidence="2" type="ORF">LHJ74_07095</name>
</gene>
<proteinExistence type="predicted"/>
<organism evidence="2 3">
    <name type="scientific">Streptomyces gossypii</name>
    <dbReference type="NCBI Taxonomy" id="2883101"/>
    <lineage>
        <taxon>Bacteria</taxon>
        <taxon>Bacillati</taxon>
        <taxon>Actinomycetota</taxon>
        <taxon>Actinomycetes</taxon>
        <taxon>Kitasatosporales</taxon>
        <taxon>Streptomycetaceae</taxon>
        <taxon>Streptomyces</taxon>
    </lineage>
</organism>
<protein>
    <submittedName>
        <fullName evidence="2">Amidohydrolase</fullName>
    </submittedName>
</protein>
<dbReference type="Proteomes" id="UP001156389">
    <property type="component" value="Unassembled WGS sequence"/>
</dbReference>
<name>A0ABT2JQZ9_9ACTN</name>
<dbReference type="InterPro" id="IPR011650">
    <property type="entry name" value="Peptidase_M20_dimer"/>
</dbReference>
<feature type="domain" description="Peptidase M20 dimerisation" evidence="1">
    <location>
        <begin position="188"/>
        <end position="286"/>
    </location>
</feature>
<dbReference type="Pfam" id="PF01546">
    <property type="entry name" value="Peptidase_M20"/>
    <property type="match status" value="1"/>
</dbReference>
<evidence type="ECO:0000259" key="1">
    <source>
        <dbReference type="Pfam" id="PF07687"/>
    </source>
</evidence>
<dbReference type="PANTHER" id="PTHR11014">
    <property type="entry name" value="PEPTIDASE M20 FAMILY MEMBER"/>
    <property type="match status" value="1"/>
</dbReference>
<evidence type="ECO:0000313" key="3">
    <source>
        <dbReference type="Proteomes" id="UP001156389"/>
    </source>
</evidence>
<dbReference type="InterPro" id="IPR002933">
    <property type="entry name" value="Peptidase_M20"/>
</dbReference>
<evidence type="ECO:0000313" key="2">
    <source>
        <dbReference type="EMBL" id="MCT2589689.1"/>
    </source>
</evidence>
<dbReference type="SUPFAM" id="SSF55031">
    <property type="entry name" value="Bacterial exopeptidase dimerisation domain"/>
    <property type="match status" value="1"/>
</dbReference>
<keyword evidence="3" id="KW-1185">Reference proteome</keyword>
<dbReference type="SUPFAM" id="SSF53187">
    <property type="entry name" value="Zn-dependent exopeptidases"/>
    <property type="match status" value="1"/>
</dbReference>
<dbReference type="PANTHER" id="PTHR11014:SF63">
    <property type="entry name" value="METALLOPEPTIDASE, PUTATIVE (AFU_ORTHOLOGUE AFUA_6G09600)-RELATED"/>
    <property type="match status" value="1"/>
</dbReference>
<dbReference type="EMBL" id="JAJAGO010000003">
    <property type="protein sequence ID" value="MCT2589689.1"/>
    <property type="molecule type" value="Genomic_DNA"/>
</dbReference>
<sequence length="443" mass="45623">MAHPGAAPGALVAPDVLRAGVELYLDLHTHPELSGAETRTAGVLAARLERHGYTVTRGVGGHGVVGVLRNGEGPTVALRTELDALPLHERTGLPYASAVPGVMHACGHDLHLAAVAEAAGLLAGSRDTWRGTVLVYGQPAEETLSGARAMLADGLYERFGTPEVVLAQHTAPLPAGTVAYAEGPLMAGSVTLDVLLRGRGGHAGAPQLTVDPVLTAAAAVLRLQAVVSRETAPAEQVVLTVGSLHAGERANVVPDTAELGISVRAFSDAALSRVTAAVERVVRAECAASGCPDEPEITVVARSPVLLPDAGPTAAVREAHQALFGPGRVRGTGAMAAAEDFGWYGGAGAAVHGMPEVRSVYWILGTTSARQWLAARERATARARDHVPDVPEVPGNHSAEYAPDIRTALPTGIAALHGAARQLLGEPPHLANGRALGEAERER</sequence>
<dbReference type="Gene3D" id="3.40.630.10">
    <property type="entry name" value="Zn peptidases"/>
    <property type="match status" value="1"/>
</dbReference>
<reference evidence="2 3" key="1">
    <citation type="submission" date="2021-10" db="EMBL/GenBank/DDBJ databases">
        <title>Streptomyces gossypii sp. nov., isolated from soil collected from cotton field.</title>
        <authorList>
            <person name="Ge X."/>
            <person name="Chen X."/>
            <person name="Liu W."/>
        </authorList>
    </citation>
    <scope>NUCLEOTIDE SEQUENCE [LARGE SCALE GENOMIC DNA]</scope>
    <source>
        <strain evidence="2 3">N2-109</strain>
    </source>
</reference>